<dbReference type="Pfam" id="PF01052">
    <property type="entry name" value="FliMN_C"/>
    <property type="match status" value="1"/>
</dbReference>
<evidence type="ECO:0000313" key="3">
    <source>
        <dbReference type="EMBL" id="RWR14705.1"/>
    </source>
</evidence>
<accession>A0A443J2X2</accession>
<feature type="compositionally biased region" description="Basic and acidic residues" evidence="1">
    <location>
        <begin position="318"/>
        <end position="332"/>
    </location>
</feature>
<organism evidence="3 4">
    <name type="scientific">Paenirhodobacter populi</name>
    <dbReference type="NCBI Taxonomy" id="2306993"/>
    <lineage>
        <taxon>Bacteria</taxon>
        <taxon>Pseudomonadati</taxon>
        <taxon>Pseudomonadota</taxon>
        <taxon>Alphaproteobacteria</taxon>
        <taxon>Rhodobacterales</taxon>
        <taxon>Rhodobacter group</taxon>
        <taxon>Paenirhodobacter</taxon>
    </lineage>
</organism>
<keyword evidence="3" id="KW-0282">Flagellum</keyword>
<name>A0A443J2X2_9RHOB</name>
<feature type="domain" description="Flagellar motor switch protein FliN-like C-terminal" evidence="2">
    <location>
        <begin position="239"/>
        <end position="306"/>
    </location>
</feature>
<keyword evidence="4" id="KW-1185">Reference proteome</keyword>
<protein>
    <submittedName>
        <fullName evidence="3">Flagellar motor switch protein FliM</fullName>
    </submittedName>
</protein>
<dbReference type="EMBL" id="SAUW01000002">
    <property type="protein sequence ID" value="RWR14705.1"/>
    <property type="molecule type" value="Genomic_DNA"/>
</dbReference>
<dbReference type="SUPFAM" id="SSF101801">
    <property type="entry name" value="Surface presentation of antigens (SPOA)"/>
    <property type="match status" value="1"/>
</dbReference>
<dbReference type="RefSeq" id="WP_128268633.1">
    <property type="nucleotide sequence ID" value="NZ_SAUW01000002.1"/>
</dbReference>
<evidence type="ECO:0000259" key="2">
    <source>
        <dbReference type="Pfam" id="PF01052"/>
    </source>
</evidence>
<comment type="caution">
    <text evidence="3">The sequence shown here is derived from an EMBL/GenBank/DDBJ whole genome shotgun (WGS) entry which is preliminary data.</text>
</comment>
<evidence type="ECO:0000313" key="4">
    <source>
        <dbReference type="Proteomes" id="UP000285710"/>
    </source>
</evidence>
<keyword evidence="3" id="KW-0966">Cell projection</keyword>
<dbReference type="InterPro" id="IPR001543">
    <property type="entry name" value="FliN-like_C"/>
</dbReference>
<keyword evidence="3" id="KW-0969">Cilium</keyword>
<dbReference type="InterPro" id="IPR036429">
    <property type="entry name" value="SpoA-like_sf"/>
</dbReference>
<sequence length="359" mass="38533">MQEQTDQQQPGQEPVAPAPSVLRRMIRAAPVEDAAEPGPERAIGLAIAKAARDRLDLEIDVRSLTERRASLAELPELIENMSLLLLIEGPAEAMGLVVLPGPTLSAIVEVQTTGRIARNPPPPRKPTRMDAAMTVDLVDAILAGIETELARSGEAVWASGFRYASYLDDIRSIGLLMEDVSYRVWTMRLAIGPQAVREGGLLWIVPEQGRAKPALPPQRPAAAPVPPDDATWAQHLEQAVMGSQAALDAVLHRVSMPLSAVMALRPGVDIPLRPDALARLQLEADGRAVATVRLGQRRGLRAVRLVAEDAPQEVPPPRGEEPDHEAWRRGEDGAAILRDAASAPLKADPGDPGPMQNAV</sequence>
<proteinExistence type="predicted"/>
<dbReference type="Proteomes" id="UP000285710">
    <property type="component" value="Unassembled WGS sequence"/>
</dbReference>
<feature type="compositionally biased region" description="Low complexity" evidence="1">
    <location>
        <begin position="1"/>
        <end position="14"/>
    </location>
</feature>
<reference evidence="3 4" key="2">
    <citation type="submission" date="2019-01" db="EMBL/GenBank/DDBJ databases">
        <authorList>
            <person name="Li Y."/>
        </authorList>
    </citation>
    <scope>NUCLEOTIDE SEQUENCE [LARGE SCALE GENOMIC DNA]</scope>
    <source>
        <strain evidence="3 4">2D-5</strain>
    </source>
</reference>
<reference evidence="3 4" key="1">
    <citation type="submission" date="2019-01" db="EMBL/GenBank/DDBJ databases">
        <title>Sinorhodobacter populi sp. nov. isolated from the symptomatic bark tissue of Populus euramericana canker.</title>
        <authorList>
            <person name="Xu G."/>
        </authorList>
    </citation>
    <scope>NUCLEOTIDE SEQUENCE [LARGE SCALE GENOMIC DNA]</scope>
    <source>
        <strain evidence="3 4">2D-5</strain>
    </source>
</reference>
<feature type="region of interest" description="Disordered" evidence="1">
    <location>
        <begin position="310"/>
        <end position="359"/>
    </location>
</feature>
<feature type="region of interest" description="Disordered" evidence="1">
    <location>
        <begin position="1"/>
        <end position="22"/>
    </location>
</feature>
<gene>
    <name evidence="3" type="ORF">D2T33_01735</name>
</gene>
<dbReference type="Gene3D" id="2.30.330.10">
    <property type="entry name" value="SpoA-like"/>
    <property type="match status" value="1"/>
</dbReference>
<evidence type="ECO:0000256" key="1">
    <source>
        <dbReference type="SAM" id="MobiDB-lite"/>
    </source>
</evidence>
<dbReference type="AlphaFoldDB" id="A0A443J2X2"/>